<dbReference type="Proteomes" id="UP000048289">
    <property type="component" value="Unassembled WGS sequence"/>
</dbReference>
<dbReference type="EMBL" id="CNFT01002132">
    <property type="protein sequence ID" value="CKT98722.1"/>
    <property type="molecule type" value="Genomic_DNA"/>
</dbReference>
<dbReference type="Proteomes" id="UP000050164">
    <property type="component" value="Unassembled WGS sequence"/>
</dbReference>
<evidence type="ECO:0000313" key="1">
    <source>
        <dbReference type="EMBL" id="CFE46157.1"/>
    </source>
</evidence>
<accession>A0A654TEX8</accession>
<protein>
    <submittedName>
        <fullName evidence="1">Uncharacterized protein</fullName>
    </submittedName>
</protein>
<organism evidence="1 7">
    <name type="scientific">Mycobacterium tuberculosis</name>
    <dbReference type="NCBI Taxonomy" id="1773"/>
    <lineage>
        <taxon>Bacteria</taxon>
        <taxon>Bacillati</taxon>
        <taxon>Actinomycetota</taxon>
        <taxon>Actinomycetes</taxon>
        <taxon>Mycobacteriales</taxon>
        <taxon>Mycobacteriaceae</taxon>
        <taxon>Mycobacterium</taxon>
        <taxon>Mycobacterium tuberculosis complex</taxon>
    </lineage>
</organism>
<evidence type="ECO:0000313" key="4">
    <source>
        <dbReference type="EMBL" id="CPB65287.1"/>
    </source>
</evidence>
<dbReference type="AlphaFoldDB" id="A0A654TEX8"/>
<gene>
    <name evidence="3" type="ORF">ERS007661_04503</name>
    <name evidence="1" type="ORF">ERS007681_03989</name>
    <name evidence="4" type="ORF">ERS007739_05357</name>
    <name evidence="2" type="ORF">ERS027659_04975</name>
</gene>
<dbReference type="Proteomes" id="UP000039217">
    <property type="component" value="Unassembled WGS sequence"/>
</dbReference>
<proteinExistence type="predicted"/>
<dbReference type="Proteomes" id="UP000039021">
    <property type="component" value="Unassembled WGS sequence"/>
</dbReference>
<evidence type="ECO:0000313" key="7">
    <source>
        <dbReference type="Proteomes" id="UP000048289"/>
    </source>
</evidence>
<reference evidence="5 6" key="2">
    <citation type="submission" date="2015-03" db="EMBL/GenBank/DDBJ databases">
        <authorList>
            <consortium name="Pathogen Informatics"/>
        </authorList>
    </citation>
    <scope>NUCLEOTIDE SEQUENCE [LARGE SCALE GENOMIC DNA]</scope>
    <source>
        <strain evidence="2 8">Bir 185</strain>
        <strain evidence="3 6">D00501624</strain>
        <strain evidence="1 7">G09901357</strain>
        <strain evidence="5">N09902308</strain>
    </source>
</reference>
<evidence type="ECO:0000313" key="2">
    <source>
        <dbReference type="EMBL" id="CKT98722.1"/>
    </source>
</evidence>
<dbReference type="EMBL" id="CQQC01002769">
    <property type="protein sequence ID" value="CNX16901.1"/>
    <property type="molecule type" value="Genomic_DNA"/>
</dbReference>
<evidence type="ECO:0000313" key="3">
    <source>
        <dbReference type="EMBL" id="CNX16901.1"/>
    </source>
</evidence>
<sequence length="55" mass="5486">MARTSSTVAVAGKLTVLDTAASTWRCTAACMRRCHCGAISAAVGNAARTSAGSRG</sequence>
<dbReference type="EMBL" id="CSBK01004192">
    <property type="protein sequence ID" value="CPB65287.1"/>
    <property type="molecule type" value="Genomic_DNA"/>
</dbReference>
<reference evidence="4" key="1">
    <citation type="submission" date="2015-03" db="EMBL/GenBank/DDBJ databases">
        <authorList>
            <consortium name="Pathogen Informatics"/>
            <person name="Murphy D."/>
        </authorList>
    </citation>
    <scope>NUCLEOTIDE SEQUENCE</scope>
    <source>
        <strain evidence="4">N09902308</strain>
    </source>
</reference>
<evidence type="ECO:0000313" key="5">
    <source>
        <dbReference type="Proteomes" id="UP000039021"/>
    </source>
</evidence>
<evidence type="ECO:0000313" key="8">
    <source>
        <dbReference type="Proteomes" id="UP000050164"/>
    </source>
</evidence>
<name>A0A654TEX8_MYCTX</name>
<evidence type="ECO:0000313" key="6">
    <source>
        <dbReference type="Proteomes" id="UP000039217"/>
    </source>
</evidence>
<dbReference type="EMBL" id="CFOE01000822">
    <property type="protein sequence ID" value="CFE46157.1"/>
    <property type="molecule type" value="Genomic_DNA"/>
</dbReference>